<accession>A0A843VHF8</accession>
<gene>
    <name evidence="2" type="ORF">Taro_026541</name>
</gene>
<feature type="region of interest" description="Disordered" evidence="1">
    <location>
        <begin position="77"/>
        <end position="140"/>
    </location>
</feature>
<feature type="compositionally biased region" description="Pro residues" evidence="1">
    <location>
        <begin position="112"/>
        <end position="131"/>
    </location>
</feature>
<evidence type="ECO:0000313" key="2">
    <source>
        <dbReference type="EMBL" id="MQL93897.1"/>
    </source>
</evidence>
<dbReference type="EMBL" id="NMUH01001607">
    <property type="protein sequence ID" value="MQL93897.1"/>
    <property type="molecule type" value="Genomic_DNA"/>
</dbReference>
<feature type="region of interest" description="Disordered" evidence="1">
    <location>
        <begin position="1"/>
        <end position="59"/>
    </location>
</feature>
<evidence type="ECO:0000256" key="1">
    <source>
        <dbReference type="SAM" id="MobiDB-lite"/>
    </source>
</evidence>
<reference evidence="2" key="1">
    <citation type="submission" date="2017-07" db="EMBL/GenBank/DDBJ databases">
        <title>Taro Niue Genome Assembly and Annotation.</title>
        <authorList>
            <person name="Atibalentja N."/>
            <person name="Keating K."/>
            <person name="Fields C.J."/>
        </authorList>
    </citation>
    <scope>NUCLEOTIDE SEQUENCE</scope>
    <source>
        <strain evidence="2">Niue_2</strain>
        <tissue evidence="2">Leaf</tissue>
    </source>
</reference>
<feature type="compositionally biased region" description="Basic and acidic residues" evidence="1">
    <location>
        <begin position="197"/>
        <end position="206"/>
    </location>
</feature>
<proteinExistence type="predicted"/>
<sequence length="302" mass="33603">MSRNDRSTRGHGLLKRGESWMAKSADSERSRPTWSGIGPWRPDLGGGGNTHPPTGLGWIDRNRVESARLRPIHADSTRSWPLPREAGPFRIESANPSLRRDRESRGCLRSPELPPSQSQPPSLPAPPPSGGPLPRHRCQSSEEACRRRHCTPPPLVLPFSSLFLFSSLSSFSLPINVDDDDDLDPEFTVVARASRRSYAEEDERRRGLGTSGSHLSRDDSRRSLPRSTSVRRAADALGCGGRLSDVHAPTQGPMDTYLYRSRSVKQPGIKQVLKGVSHCKGSKWSNQRHCEMVFTYRWRGIG</sequence>
<dbReference type="AlphaFoldDB" id="A0A843VHF8"/>
<keyword evidence="3" id="KW-1185">Reference proteome</keyword>
<protein>
    <submittedName>
        <fullName evidence="2">Uncharacterized protein</fullName>
    </submittedName>
</protein>
<dbReference type="Proteomes" id="UP000652761">
    <property type="component" value="Unassembled WGS sequence"/>
</dbReference>
<name>A0A843VHF8_COLES</name>
<comment type="caution">
    <text evidence="2">The sequence shown here is derived from an EMBL/GenBank/DDBJ whole genome shotgun (WGS) entry which is preliminary data.</text>
</comment>
<evidence type="ECO:0000313" key="3">
    <source>
        <dbReference type="Proteomes" id="UP000652761"/>
    </source>
</evidence>
<organism evidence="2 3">
    <name type="scientific">Colocasia esculenta</name>
    <name type="common">Wild taro</name>
    <name type="synonym">Arum esculentum</name>
    <dbReference type="NCBI Taxonomy" id="4460"/>
    <lineage>
        <taxon>Eukaryota</taxon>
        <taxon>Viridiplantae</taxon>
        <taxon>Streptophyta</taxon>
        <taxon>Embryophyta</taxon>
        <taxon>Tracheophyta</taxon>
        <taxon>Spermatophyta</taxon>
        <taxon>Magnoliopsida</taxon>
        <taxon>Liliopsida</taxon>
        <taxon>Araceae</taxon>
        <taxon>Aroideae</taxon>
        <taxon>Colocasieae</taxon>
        <taxon>Colocasia</taxon>
    </lineage>
</organism>
<feature type="region of interest" description="Disordered" evidence="1">
    <location>
        <begin position="195"/>
        <end position="231"/>
    </location>
</feature>